<gene>
    <name evidence="1" type="ORF">SCLCIDRAFT_93136</name>
</gene>
<proteinExistence type="predicted"/>
<evidence type="ECO:0008006" key="3">
    <source>
        <dbReference type="Google" id="ProtNLM"/>
    </source>
</evidence>
<keyword evidence="2" id="KW-1185">Reference proteome</keyword>
<evidence type="ECO:0000313" key="1">
    <source>
        <dbReference type="EMBL" id="KIM67401.1"/>
    </source>
</evidence>
<dbReference type="OrthoDB" id="3363652at2759"/>
<feature type="non-terminal residue" evidence="1">
    <location>
        <position position="1"/>
    </location>
</feature>
<protein>
    <recommendedName>
        <fullName evidence="3">Reverse transcriptase/retrotransposon-derived protein RNase H-like domain-containing protein</fullName>
    </recommendedName>
</protein>
<dbReference type="AlphaFoldDB" id="A0A0C3EHI8"/>
<accession>A0A0C3EHI8</accession>
<sequence length="119" mass="13726">LTEKGPFYPPQVKKIQELVQHGPLPEDKLQHLKSIVNEFTNTFALSVQEVRPVDFIKFHVDIPKDTIFPLKVNQRLLTQAQKEYYLSLLDEFEAAGILRLIRSDEVRAVHPTILAQKAH</sequence>
<feature type="non-terminal residue" evidence="1">
    <location>
        <position position="119"/>
    </location>
</feature>
<reference evidence="2" key="2">
    <citation type="submission" date="2015-01" db="EMBL/GenBank/DDBJ databases">
        <title>Evolutionary Origins and Diversification of the Mycorrhizal Mutualists.</title>
        <authorList>
            <consortium name="DOE Joint Genome Institute"/>
            <consortium name="Mycorrhizal Genomics Consortium"/>
            <person name="Kohler A."/>
            <person name="Kuo A."/>
            <person name="Nagy L.G."/>
            <person name="Floudas D."/>
            <person name="Copeland A."/>
            <person name="Barry K.W."/>
            <person name="Cichocki N."/>
            <person name="Veneault-Fourrey C."/>
            <person name="LaButti K."/>
            <person name="Lindquist E.A."/>
            <person name="Lipzen A."/>
            <person name="Lundell T."/>
            <person name="Morin E."/>
            <person name="Murat C."/>
            <person name="Riley R."/>
            <person name="Ohm R."/>
            <person name="Sun H."/>
            <person name="Tunlid A."/>
            <person name="Henrissat B."/>
            <person name="Grigoriev I.V."/>
            <person name="Hibbett D.S."/>
            <person name="Martin F."/>
        </authorList>
    </citation>
    <scope>NUCLEOTIDE SEQUENCE [LARGE SCALE GENOMIC DNA]</scope>
    <source>
        <strain evidence="2">Foug A</strain>
    </source>
</reference>
<dbReference type="Proteomes" id="UP000053989">
    <property type="component" value="Unassembled WGS sequence"/>
</dbReference>
<dbReference type="EMBL" id="KN822013">
    <property type="protein sequence ID" value="KIM67401.1"/>
    <property type="molecule type" value="Genomic_DNA"/>
</dbReference>
<evidence type="ECO:0000313" key="2">
    <source>
        <dbReference type="Proteomes" id="UP000053989"/>
    </source>
</evidence>
<dbReference type="InParanoid" id="A0A0C3EHI8"/>
<organism evidence="1 2">
    <name type="scientific">Scleroderma citrinum Foug A</name>
    <dbReference type="NCBI Taxonomy" id="1036808"/>
    <lineage>
        <taxon>Eukaryota</taxon>
        <taxon>Fungi</taxon>
        <taxon>Dikarya</taxon>
        <taxon>Basidiomycota</taxon>
        <taxon>Agaricomycotina</taxon>
        <taxon>Agaricomycetes</taxon>
        <taxon>Agaricomycetidae</taxon>
        <taxon>Boletales</taxon>
        <taxon>Sclerodermatineae</taxon>
        <taxon>Sclerodermataceae</taxon>
        <taxon>Scleroderma</taxon>
    </lineage>
</organism>
<dbReference type="HOGENOM" id="CLU_119163_0_0_1"/>
<name>A0A0C3EHI8_9AGAM</name>
<reference evidence="1 2" key="1">
    <citation type="submission" date="2014-04" db="EMBL/GenBank/DDBJ databases">
        <authorList>
            <consortium name="DOE Joint Genome Institute"/>
            <person name="Kuo A."/>
            <person name="Kohler A."/>
            <person name="Nagy L.G."/>
            <person name="Floudas D."/>
            <person name="Copeland A."/>
            <person name="Barry K.W."/>
            <person name="Cichocki N."/>
            <person name="Veneault-Fourrey C."/>
            <person name="LaButti K."/>
            <person name="Lindquist E.A."/>
            <person name="Lipzen A."/>
            <person name="Lundell T."/>
            <person name="Morin E."/>
            <person name="Murat C."/>
            <person name="Sun H."/>
            <person name="Tunlid A."/>
            <person name="Henrissat B."/>
            <person name="Grigoriev I.V."/>
            <person name="Hibbett D.S."/>
            <person name="Martin F."/>
            <person name="Nordberg H.P."/>
            <person name="Cantor M.N."/>
            <person name="Hua S.X."/>
        </authorList>
    </citation>
    <scope>NUCLEOTIDE SEQUENCE [LARGE SCALE GENOMIC DNA]</scope>
    <source>
        <strain evidence="1 2">Foug A</strain>
    </source>
</reference>